<dbReference type="Gene3D" id="1.20.58.410">
    <property type="entry name" value="Release factor"/>
    <property type="match status" value="1"/>
</dbReference>
<dbReference type="PANTHER" id="PTHR43116">
    <property type="entry name" value="PEPTIDE CHAIN RELEASE FACTOR 2"/>
    <property type="match status" value="1"/>
</dbReference>
<evidence type="ECO:0000256" key="1">
    <source>
        <dbReference type="ARBA" id="ARBA00010835"/>
    </source>
</evidence>
<dbReference type="FunFam" id="3.30.160.20:FF:000010">
    <property type="entry name" value="Peptide chain release factor 2"/>
    <property type="match status" value="1"/>
</dbReference>
<feature type="domain" description="Prokaryotic-type class I peptide chain release factors" evidence="6">
    <location>
        <begin position="251"/>
        <end position="267"/>
    </location>
</feature>
<dbReference type="GO" id="GO:0005737">
    <property type="term" value="C:cytoplasm"/>
    <property type="evidence" value="ECO:0007669"/>
    <property type="project" value="UniProtKB-SubCell"/>
</dbReference>
<dbReference type="Pfam" id="PF03462">
    <property type="entry name" value="PCRF"/>
    <property type="match status" value="1"/>
</dbReference>
<dbReference type="InterPro" id="IPR005139">
    <property type="entry name" value="PCRF"/>
</dbReference>
<dbReference type="Gene3D" id="3.30.160.20">
    <property type="match status" value="1"/>
</dbReference>
<comment type="subcellular location">
    <subcellularLocation>
        <location evidence="4">Cytoplasm</location>
    </subcellularLocation>
</comment>
<dbReference type="InterPro" id="IPR045853">
    <property type="entry name" value="Pep_chain_release_fac_I_sf"/>
</dbReference>
<evidence type="ECO:0000256" key="3">
    <source>
        <dbReference type="ARBA" id="ARBA00022917"/>
    </source>
</evidence>
<dbReference type="eggNOG" id="COG1186">
    <property type="taxonomic scope" value="Bacteria"/>
</dbReference>
<evidence type="ECO:0000256" key="5">
    <source>
        <dbReference type="NCBIfam" id="TIGR00020"/>
    </source>
</evidence>
<comment type="similarity">
    <text evidence="1 4">Belongs to the prokaryotic/mitochondrial release factor family.</text>
</comment>
<dbReference type="KEGG" id="mgm:Mmc1_1031"/>
<dbReference type="SMART" id="SM00937">
    <property type="entry name" value="PCRF"/>
    <property type="match status" value="1"/>
</dbReference>
<dbReference type="AlphaFoldDB" id="A0L6F6"/>
<dbReference type="HOGENOM" id="CLU_036856_6_0_5"/>
<dbReference type="InterPro" id="IPR000352">
    <property type="entry name" value="Pep_chain_release_fac_I"/>
</dbReference>
<evidence type="ECO:0000313" key="8">
    <source>
        <dbReference type="Proteomes" id="UP000002586"/>
    </source>
</evidence>
<evidence type="ECO:0000313" key="7">
    <source>
        <dbReference type="EMBL" id="ABK43549.1"/>
    </source>
</evidence>
<reference evidence="7 8" key="2">
    <citation type="journal article" date="2012" name="Int. J. Syst. Evol. Microbiol.">
        <title>Magnetococcus marinus gen. nov., sp. nov., a marine, magnetotactic bacterium that represents a novel lineage (Magnetococcaceae fam. nov.; Magnetococcales ord. nov.) at the base of the Alphaproteobacteria.</title>
        <authorList>
            <person name="Bazylinski D.A."/>
            <person name="Williams T.J."/>
            <person name="Lefevre C.T."/>
            <person name="Berg R.J."/>
            <person name="Zhang C.L."/>
            <person name="Bowser S.S."/>
            <person name="Dean A.J."/>
            <person name="Beveridge T.J."/>
        </authorList>
    </citation>
    <scope>NUCLEOTIDE SEQUENCE [LARGE SCALE GENOMIC DNA]</scope>
    <source>
        <strain evidence="8">ATCC BAA-1437 / JCM 17883 / MC-1</strain>
    </source>
</reference>
<evidence type="ECO:0000256" key="4">
    <source>
        <dbReference type="HAMAP-Rule" id="MF_00094"/>
    </source>
</evidence>
<keyword evidence="2 4" id="KW-0488">Methylation</keyword>
<protein>
    <recommendedName>
        <fullName evidence="4 5">Peptide chain release factor 2</fullName>
        <shortName evidence="4">RF-2</shortName>
    </recommendedName>
</protein>
<dbReference type="InterPro" id="IPR004374">
    <property type="entry name" value="PrfB"/>
</dbReference>
<dbReference type="OrthoDB" id="9806673at2"/>
<dbReference type="Proteomes" id="UP000002586">
    <property type="component" value="Chromosome"/>
</dbReference>
<dbReference type="Pfam" id="PF00472">
    <property type="entry name" value="RF-1"/>
    <property type="match status" value="1"/>
</dbReference>
<accession>A0L6F6</accession>
<dbReference type="SUPFAM" id="SSF75620">
    <property type="entry name" value="Release factor"/>
    <property type="match status" value="1"/>
</dbReference>
<sequence length="379" mass="42176">MRSNGTNAVEENIQRTFEAIGEKLTLLRGHLNYEQGKERLSELESLAQDPNLWGDSERARTVMTEKNRLEKTIGEWDALNSESTDARDLLEMAQEEGDSGMIAEVTAQVAAILKRLEGLELARMLSGEADANNCFIEIHPGAGGTESQDWASILLRMYLRYCEKSGFKTEEVDYLAGDEAGIKSVTIKVEGDYAYGYLKVESGVHRLVRISPFDSSARRHTSFTSVNVYPEIDDSIEIEILDKDLRVDTFRASGAGGQHVNKTDSAIRITHQPTGIVVQCQSGRSQHRNRDEAMKMLRARLFQLEMDKRAEAAQAVADAKSDIAWGHQIRSYVLAPYRLVKDLRTSYETGNTDAVLDGELDGFIKAALSQRIVGDDHSG</sequence>
<dbReference type="STRING" id="156889.Mmc1_1031"/>
<evidence type="ECO:0000259" key="6">
    <source>
        <dbReference type="PROSITE" id="PS00745"/>
    </source>
</evidence>
<keyword evidence="4" id="KW-0963">Cytoplasm</keyword>
<dbReference type="Gene3D" id="3.30.70.1660">
    <property type="match status" value="1"/>
</dbReference>
<comment type="PTM">
    <text evidence="4">Methylated by PrmC. Methylation increases the termination efficiency of RF2.</text>
</comment>
<organism evidence="7 8">
    <name type="scientific">Magnetococcus marinus (strain ATCC BAA-1437 / JCM 17883 / MC-1)</name>
    <dbReference type="NCBI Taxonomy" id="156889"/>
    <lineage>
        <taxon>Bacteria</taxon>
        <taxon>Pseudomonadati</taxon>
        <taxon>Pseudomonadota</taxon>
        <taxon>Magnetococcia</taxon>
        <taxon>Magnetococcales</taxon>
        <taxon>Magnetococcaceae</taxon>
        <taxon>Magnetococcus</taxon>
    </lineage>
</organism>
<dbReference type="HAMAP" id="MF_00094">
    <property type="entry name" value="Rel_fac_2"/>
    <property type="match status" value="1"/>
</dbReference>
<dbReference type="NCBIfam" id="TIGR00020">
    <property type="entry name" value="prfB"/>
    <property type="match status" value="1"/>
</dbReference>
<gene>
    <name evidence="4" type="primary">prfB</name>
    <name evidence="7" type="ordered locus">Mmc1_1031</name>
</gene>
<dbReference type="PROSITE" id="PS00745">
    <property type="entry name" value="RF_PROK_I"/>
    <property type="match status" value="1"/>
</dbReference>
<dbReference type="EMBL" id="CP000471">
    <property type="protein sequence ID" value="ABK43549.1"/>
    <property type="molecule type" value="Genomic_DNA"/>
</dbReference>
<comment type="function">
    <text evidence="4">Peptide chain release factor 2 directs the termination of translation in response to the peptide chain termination codons UGA and UAA.</text>
</comment>
<dbReference type="RefSeq" id="WP_011712706.1">
    <property type="nucleotide sequence ID" value="NC_008576.1"/>
</dbReference>
<keyword evidence="8" id="KW-1185">Reference proteome</keyword>
<dbReference type="GO" id="GO:0016149">
    <property type="term" value="F:translation release factor activity, codon specific"/>
    <property type="evidence" value="ECO:0007669"/>
    <property type="project" value="UniProtKB-UniRule"/>
</dbReference>
<name>A0L6F6_MAGMM</name>
<dbReference type="PANTHER" id="PTHR43116:SF3">
    <property type="entry name" value="CLASS I PEPTIDE CHAIN RELEASE FACTOR"/>
    <property type="match status" value="1"/>
</dbReference>
<reference evidence="8" key="1">
    <citation type="journal article" date="2009" name="Appl. Environ. Microbiol.">
        <title>Complete genome sequence of the chemolithoautotrophic marine magnetotactic coccus strain MC-1.</title>
        <authorList>
            <person name="Schubbe S."/>
            <person name="Williams T.J."/>
            <person name="Xie G."/>
            <person name="Kiss H.E."/>
            <person name="Brettin T.S."/>
            <person name="Martinez D."/>
            <person name="Ross C.A."/>
            <person name="Schuler D."/>
            <person name="Cox B.L."/>
            <person name="Nealson K.H."/>
            <person name="Bazylinski D.A."/>
        </authorList>
    </citation>
    <scope>NUCLEOTIDE SEQUENCE [LARGE SCALE GENOMIC DNA]</scope>
    <source>
        <strain evidence="8">ATCC BAA-1437 / JCM 17883 / MC-1</strain>
    </source>
</reference>
<keyword evidence="3 4" id="KW-0648">Protein biosynthesis</keyword>
<feature type="modified residue" description="N5-methylglutamine" evidence="4">
    <location>
        <position position="258"/>
    </location>
</feature>
<evidence type="ECO:0000256" key="2">
    <source>
        <dbReference type="ARBA" id="ARBA00022481"/>
    </source>
</evidence>
<proteinExistence type="inferred from homology"/>